<evidence type="ECO:0000313" key="2">
    <source>
        <dbReference type="Proteomes" id="UP000268014"/>
    </source>
</evidence>
<reference evidence="1 2" key="1">
    <citation type="submission" date="2018-11" db="EMBL/GenBank/DDBJ databases">
        <authorList>
            <consortium name="Pathogen Informatics"/>
        </authorList>
    </citation>
    <scope>NUCLEOTIDE SEQUENCE [LARGE SCALE GENOMIC DNA]</scope>
    <source>
        <strain evidence="1 2">MHpl1</strain>
    </source>
</reference>
<protein>
    <submittedName>
        <fullName evidence="1">Uncharacterized protein</fullName>
    </submittedName>
</protein>
<organism evidence="1 2">
    <name type="scientific">Haemonchus placei</name>
    <name type="common">Barber's pole worm</name>
    <dbReference type="NCBI Taxonomy" id="6290"/>
    <lineage>
        <taxon>Eukaryota</taxon>
        <taxon>Metazoa</taxon>
        <taxon>Ecdysozoa</taxon>
        <taxon>Nematoda</taxon>
        <taxon>Chromadorea</taxon>
        <taxon>Rhabditida</taxon>
        <taxon>Rhabditina</taxon>
        <taxon>Rhabditomorpha</taxon>
        <taxon>Strongyloidea</taxon>
        <taxon>Trichostrongylidae</taxon>
        <taxon>Haemonchus</taxon>
    </lineage>
</organism>
<dbReference type="Proteomes" id="UP000268014">
    <property type="component" value="Unassembled WGS sequence"/>
</dbReference>
<gene>
    <name evidence="1" type="ORF">HPLM_LOCUS16972</name>
</gene>
<sequence length="66" mass="7355">MNSLSSVHLHSSQSAQQFDHYVRITFPVSSSTLLYSNTICRNHMCVVADLLRDPIPTDSASCSAWK</sequence>
<proteinExistence type="predicted"/>
<name>A0A3P7XWV5_HAEPC</name>
<evidence type="ECO:0000313" key="1">
    <source>
        <dbReference type="EMBL" id="VDO62694.1"/>
    </source>
</evidence>
<accession>A0A3P7XWV5</accession>
<dbReference type="EMBL" id="UZAF01019689">
    <property type="protein sequence ID" value="VDO62694.1"/>
    <property type="molecule type" value="Genomic_DNA"/>
</dbReference>
<dbReference type="AlphaFoldDB" id="A0A3P7XWV5"/>
<keyword evidence="2" id="KW-1185">Reference proteome</keyword>